<dbReference type="PROSITE" id="PS50977">
    <property type="entry name" value="HTH_TETR_2"/>
    <property type="match status" value="1"/>
</dbReference>
<gene>
    <name evidence="7" type="ORF">LZC95_41435</name>
</gene>
<dbReference type="SUPFAM" id="SSF48498">
    <property type="entry name" value="Tetracyclin repressor-like, C-terminal domain"/>
    <property type="match status" value="1"/>
</dbReference>
<evidence type="ECO:0000259" key="6">
    <source>
        <dbReference type="PROSITE" id="PS50977"/>
    </source>
</evidence>
<evidence type="ECO:0000256" key="3">
    <source>
        <dbReference type="ARBA" id="ARBA00023163"/>
    </source>
</evidence>
<feature type="DNA-binding region" description="H-T-H motif" evidence="4">
    <location>
        <begin position="47"/>
        <end position="66"/>
    </location>
</feature>
<name>A0ABZ2K6Y0_9BACT</name>
<accession>A0ABZ2K6Y0</accession>
<dbReference type="InterPro" id="IPR001647">
    <property type="entry name" value="HTH_TetR"/>
</dbReference>
<dbReference type="Gene3D" id="1.10.10.60">
    <property type="entry name" value="Homeodomain-like"/>
    <property type="match status" value="1"/>
</dbReference>
<dbReference type="RefSeq" id="WP_394843499.1">
    <property type="nucleotide sequence ID" value="NZ_CP089982.1"/>
</dbReference>
<dbReference type="Gene3D" id="1.10.357.10">
    <property type="entry name" value="Tetracycline Repressor, domain 2"/>
    <property type="match status" value="1"/>
</dbReference>
<reference evidence="7 8" key="1">
    <citation type="submission" date="2021-12" db="EMBL/GenBank/DDBJ databases">
        <title>Discovery of the Pendulisporaceae a myxobacterial family with distinct sporulation behavior and unique specialized metabolism.</title>
        <authorList>
            <person name="Garcia R."/>
            <person name="Popoff A."/>
            <person name="Bader C.D."/>
            <person name="Loehr J."/>
            <person name="Walesch S."/>
            <person name="Walt C."/>
            <person name="Boldt J."/>
            <person name="Bunk B."/>
            <person name="Haeckl F.J.F.P.J."/>
            <person name="Gunesch A.P."/>
            <person name="Birkelbach J."/>
            <person name="Nuebel U."/>
            <person name="Pietschmann T."/>
            <person name="Bach T."/>
            <person name="Mueller R."/>
        </authorList>
    </citation>
    <scope>NUCLEOTIDE SEQUENCE [LARGE SCALE GENOMIC DNA]</scope>
    <source>
        <strain evidence="7 8">MSr12523</strain>
    </source>
</reference>
<dbReference type="PANTHER" id="PTHR30055">
    <property type="entry name" value="HTH-TYPE TRANSCRIPTIONAL REGULATOR RUTR"/>
    <property type="match status" value="1"/>
</dbReference>
<evidence type="ECO:0000313" key="8">
    <source>
        <dbReference type="Proteomes" id="UP001379533"/>
    </source>
</evidence>
<evidence type="ECO:0000256" key="4">
    <source>
        <dbReference type="PROSITE-ProRule" id="PRU00335"/>
    </source>
</evidence>
<keyword evidence="3" id="KW-0804">Transcription</keyword>
<feature type="domain" description="HTH tetR-type" evidence="6">
    <location>
        <begin position="24"/>
        <end position="84"/>
    </location>
</feature>
<keyword evidence="2 4" id="KW-0238">DNA-binding</keyword>
<organism evidence="7 8">
    <name type="scientific">Pendulispora brunnea</name>
    <dbReference type="NCBI Taxonomy" id="2905690"/>
    <lineage>
        <taxon>Bacteria</taxon>
        <taxon>Pseudomonadati</taxon>
        <taxon>Myxococcota</taxon>
        <taxon>Myxococcia</taxon>
        <taxon>Myxococcales</taxon>
        <taxon>Sorangiineae</taxon>
        <taxon>Pendulisporaceae</taxon>
        <taxon>Pendulispora</taxon>
    </lineage>
</organism>
<dbReference type="InterPro" id="IPR050109">
    <property type="entry name" value="HTH-type_TetR-like_transc_reg"/>
</dbReference>
<dbReference type="Pfam" id="PF00440">
    <property type="entry name" value="TetR_N"/>
    <property type="match status" value="1"/>
</dbReference>
<dbReference type="Pfam" id="PF16859">
    <property type="entry name" value="TetR_C_11"/>
    <property type="match status" value="1"/>
</dbReference>
<dbReference type="InterPro" id="IPR009057">
    <property type="entry name" value="Homeodomain-like_sf"/>
</dbReference>
<evidence type="ECO:0000313" key="7">
    <source>
        <dbReference type="EMBL" id="WXA92900.1"/>
    </source>
</evidence>
<evidence type="ECO:0000256" key="2">
    <source>
        <dbReference type="ARBA" id="ARBA00023125"/>
    </source>
</evidence>
<proteinExistence type="predicted"/>
<dbReference type="EMBL" id="CP089982">
    <property type="protein sequence ID" value="WXA92900.1"/>
    <property type="molecule type" value="Genomic_DNA"/>
</dbReference>
<keyword evidence="8" id="KW-1185">Reference proteome</keyword>
<dbReference type="PANTHER" id="PTHR30055:SF148">
    <property type="entry name" value="TETR-FAMILY TRANSCRIPTIONAL REGULATOR"/>
    <property type="match status" value="1"/>
</dbReference>
<dbReference type="SUPFAM" id="SSF46689">
    <property type="entry name" value="Homeodomain-like"/>
    <property type="match status" value="1"/>
</dbReference>
<feature type="region of interest" description="Disordered" evidence="5">
    <location>
        <begin position="1"/>
        <end position="23"/>
    </location>
</feature>
<protein>
    <submittedName>
        <fullName evidence="7">TetR/AcrR family transcriptional regulator</fullName>
    </submittedName>
</protein>
<evidence type="ECO:0000256" key="5">
    <source>
        <dbReference type="SAM" id="MobiDB-lite"/>
    </source>
</evidence>
<dbReference type="InterPro" id="IPR011075">
    <property type="entry name" value="TetR_C"/>
</dbReference>
<dbReference type="Proteomes" id="UP001379533">
    <property type="component" value="Chromosome"/>
</dbReference>
<keyword evidence="1" id="KW-0805">Transcription regulation</keyword>
<sequence>MTEARTKHATRSTEPKPRGRQRSVEAEAAIMTATIDLLRKKCLREVTADAIAQRAGVSKATLYKWWPNKNLIALDAFTAKMKQSVPVPDTGSACKDFTEQIKSVIRFYTSPGGACIRHFIAEGQSDPAFLALFRERFLKNRRNEVRIIWERGVKRGEIRDGLDEDTVMDLIYGPMIYRLLAGHAPLDDAHAEAMIAAAFRGLQQ</sequence>
<dbReference type="InterPro" id="IPR036271">
    <property type="entry name" value="Tet_transcr_reg_TetR-rel_C_sf"/>
</dbReference>
<evidence type="ECO:0000256" key="1">
    <source>
        <dbReference type="ARBA" id="ARBA00023015"/>
    </source>
</evidence>